<reference evidence="2" key="1">
    <citation type="submission" date="2021-03" db="EMBL/GenBank/DDBJ databases">
        <title>Draft genome sequence of rust myrtle Austropuccinia psidii MF-1, a brazilian biotype.</title>
        <authorList>
            <person name="Quecine M.C."/>
            <person name="Pachon D.M.R."/>
            <person name="Bonatelli M.L."/>
            <person name="Correr F.H."/>
            <person name="Franceschini L.M."/>
            <person name="Leite T.F."/>
            <person name="Margarido G.R.A."/>
            <person name="Almeida C.A."/>
            <person name="Ferrarezi J.A."/>
            <person name="Labate C.A."/>
        </authorList>
    </citation>
    <scope>NUCLEOTIDE SEQUENCE</scope>
    <source>
        <strain evidence="2">MF-1</strain>
    </source>
</reference>
<accession>A0A9Q3EGP4</accession>
<dbReference type="EMBL" id="AVOT02026890">
    <property type="protein sequence ID" value="MBW0518810.1"/>
    <property type="molecule type" value="Genomic_DNA"/>
</dbReference>
<comment type="caution">
    <text evidence="2">The sequence shown here is derived from an EMBL/GenBank/DDBJ whole genome shotgun (WGS) entry which is preliminary data.</text>
</comment>
<proteinExistence type="predicted"/>
<evidence type="ECO:0000313" key="3">
    <source>
        <dbReference type="Proteomes" id="UP000765509"/>
    </source>
</evidence>
<protein>
    <submittedName>
        <fullName evidence="2">Uncharacterized protein</fullName>
    </submittedName>
</protein>
<dbReference type="Proteomes" id="UP000765509">
    <property type="component" value="Unassembled WGS sequence"/>
</dbReference>
<name>A0A9Q3EGP4_9BASI</name>
<feature type="compositionally biased region" description="Polar residues" evidence="1">
    <location>
        <begin position="1"/>
        <end position="12"/>
    </location>
</feature>
<dbReference type="AlphaFoldDB" id="A0A9Q3EGP4"/>
<feature type="region of interest" description="Disordered" evidence="1">
    <location>
        <begin position="1"/>
        <end position="83"/>
    </location>
</feature>
<keyword evidence="3" id="KW-1185">Reference proteome</keyword>
<gene>
    <name evidence="2" type="ORF">O181_058525</name>
</gene>
<evidence type="ECO:0000256" key="1">
    <source>
        <dbReference type="SAM" id="MobiDB-lite"/>
    </source>
</evidence>
<feature type="compositionally biased region" description="Polar residues" evidence="1">
    <location>
        <begin position="57"/>
        <end position="83"/>
    </location>
</feature>
<organism evidence="2 3">
    <name type="scientific">Austropuccinia psidii MF-1</name>
    <dbReference type="NCBI Taxonomy" id="1389203"/>
    <lineage>
        <taxon>Eukaryota</taxon>
        <taxon>Fungi</taxon>
        <taxon>Dikarya</taxon>
        <taxon>Basidiomycota</taxon>
        <taxon>Pucciniomycotina</taxon>
        <taxon>Pucciniomycetes</taxon>
        <taxon>Pucciniales</taxon>
        <taxon>Sphaerophragmiaceae</taxon>
        <taxon>Austropuccinia</taxon>
    </lineage>
</organism>
<sequence length="83" mass="9618">MPQKNRLQQPYGNHQRFEPHQTVQTPGGEGNQDKGELSYYPSYKRTADPDRVYSDSFRLSRSRPNQLSSSFTPFRNQQIGGQE</sequence>
<evidence type="ECO:0000313" key="2">
    <source>
        <dbReference type="EMBL" id="MBW0518810.1"/>
    </source>
</evidence>